<gene>
    <name evidence="1" type="ORF">J1N35_018614</name>
</gene>
<proteinExistence type="predicted"/>
<evidence type="ECO:0000313" key="2">
    <source>
        <dbReference type="Proteomes" id="UP000828251"/>
    </source>
</evidence>
<reference evidence="1 2" key="1">
    <citation type="journal article" date="2021" name="Plant Biotechnol. J.">
        <title>Multi-omics assisted identification of the key and species-specific regulatory components of drought-tolerant mechanisms in Gossypium stocksii.</title>
        <authorList>
            <person name="Yu D."/>
            <person name="Ke L."/>
            <person name="Zhang D."/>
            <person name="Wu Y."/>
            <person name="Sun Y."/>
            <person name="Mei J."/>
            <person name="Sun J."/>
            <person name="Sun Y."/>
        </authorList>
    </citation>
    <scope>NUCLEOTIDE SEQUENCE [LARGE SCALE GENOMIC DNA]</scope>
    <source>
        <strain evidence="2">cv. E1</strain>
        <tissue evidence="1">Leaf</tissue>
    </source>
</reference>
<comment type="caution">
    <text evidence="1">The sequence shown here is derived from an EMBL/GenBank/DDBJ whole genome shotgun (WGS) entry which is preliminary data.</text>
</comment>
<sequence length="71" mass="8076">MGALRRQIGKGNSNRDEAVVNTSLFNSDIRNIKRFIIREAIIAWEVGKMLAFSVKGDEREVVDEIMRLKGL</sequence>
<protein>
    <submittedName>
        <fullName evidence="1">Uncharacterized protein</fullName>
    </submittedName>
</protein>
<dbReference type="OrthoDB" id="992019at2759"/>
<dbReference type="EMBL" id="JAIQCV010000006">
    <property type="protein sequence ID" value="KAH1091357.1"/>
    <property type="molecule type" value="Genomic_DNA"/>
</dbReference>
<evidence type="ECO:0000313" key="1">
    <source>
        <dbReference type="EMBL" id="KAH1091357.1"/>
    </source>
</evidence>
<keyword evidence="2" id="KW-1185">Reference proteome</keyword>
<accession>A0A9D4A548</accession>
<dbReference type="Proteomes" id="UP000828251">
    <property type="component" value="Unassembled WGS sequence"/>
</dbReference>
<dbReference type="AlphaFoldDB" id="A0A9D4A548"/>
<organism evidence="1 2">
    <name type="scientific">Gossypium stocksii</name>
    <dbReference type="NCBI Taxonomy" id="47602"/>
    <lineage>
        <taxon>Eukaryota</taxon>
        <taxon>Viridiplantae</taxon>
        <taxon>Streptophyta</taxon>
        <taxon>Embryophyta</taxon>
        <taxon>Tracheophyta</taxon>
        <taxon>Spermatophyta</taxon>
        <taxon>Magnoliopsida</taxon>
        <taxon>eudicotyledons</taxon>
        <taxon>Gunneridae</taxon>
        <taxon>Pentapetalae</taxon>
        <taxon>rosids</taxon>
        <taxon>malvids</taxon>
        <taxon>Malvales</taxon>
        <taxon>Malvaceae</taxon>
        <taxon>Malvoideae</taxon>
        <taxon>Gossypium</taxon>
    </lineage>
</organism>
<name>A0A9D4A548_9ROSI</name>